<sequence>MFGNKVLLTYKRKRQPLNSGFVHGSCSQNSVQDARHCSLSAQVKQDKQTAEKSSEKHEGKPLDTSDEKELCFRQPDCSSLLPVQNPGGPKIGELGTCGATEMMTTTHKSFSATHPCKDNINKRDVGELAPVEKASHNDCDTQRNSYASERSGNECDNCSNKKIVSLPVELDAGTDFNLVNSETLIAREFSSENVNKSSILNEPVDKATDSHPKDNFRNPSENMVLQTNLTSPLITFNRCYKRKKGLDGADRQSNLSHKKESISVLTKWSMLANGNPCSSDESSSEECPIENVPDLNQSVELSERGKALNETHDGKICRSCSKAFVTDLNQSSVPSERGEFCQTQEKVKSADSPCSPGVVSEICIGDMREQLCHGEDMVKNAPHIDMTGEPSHSCLIQKEDQHLDKDYQVVSVKVDFGDPYPAATTADQELEKSQLMACEVVESVLCNDMIKIGEHQPQFDLPVNSADEHTVDLNLGAVKRPLHLRMRTLGEKLESTSSSSAVAEDQISELDFLNSRNTQLVSEGKAIDGVCSSSSQPQSADLMMSEERMGVRQTKTDQPKLMPMISLSLGLSLPVELQTGGRDSINSLSLLSLSNSTIETRDIVQDGLCQSSLPNQRPLFPRHRIVLDNIEHRTRALHERGNFQENLKPRPIMWSEEELDFLWIGVRRHGRGNWDAMLRDPRLRFSPLRVPRDLAERWEDEQLKLLSDISVPQLMYPTTERAATPSLQGNFCYLDPTSSFWENIPLKKSLARFNFQSNTTAHNHWPAFHSRKAFYNNIDKYELGFVNSGSSGISREYSYSNDYSFNCSAATTSLPHWLREAVNTPLKSVVPNMSAAIPSSSHPEMLGASDRCFNGSKSCYVPQNWFNGLGQNEHMPNSSHYSTYLKRKYGVVKMNRSLERVGKQEDLIIIDSDTSSEETISDDHRASL</sequence>
<evidence type="ECO:0000313" key="3">
    <source>
        <dbReference type="EMBL" id="KAL2330211.1"/>
    </source>
</evidence>
<feature type="compositionally biased region" description="Basic and acidic residues" evidence="1">
    <location>
        <begin position="44"/>
        <end position="66"/>
    </location>
</feature>
<evidence type="ECO:0000313" key="4">
    <source>
        <dbReference type="Proteomes" id="UP001603857"/>
    </source>
</evidence>
<evidence type="ECO:0000256" key="1">
    <source>
        <dbReference type="SAM" id="MobiDB-lite"/>
    </source>
</evidence>
<organism evidence="3 4">
    <name type="scientific">Flemingia macrophylla</name>
    <dbReference type="NCBI Taxonomy" id="520843"/>
    <lineage>
        <taxon>Eukaryota</taxon>
        <taxon>Viridiplantae</taxon>
        <taxon>Streptophyta</taxon>
        <taxon>Embryophyta</taxon>
        <taxon>Tracheophyta</taxon>
        <taxon>Spermatophyta</taxon>
        <taxon>Magnoliopsida</taxon>
        <taxon>eudicotyledons</taxon>
        <taxon>Gunneridae</taxon>
        <taxon>Pentapetalae</taxon>
        <taxon>rosids</taxon>
        <taxon>fabids</taxon>
        <taxon>Fabales</taxon>
        <taxon>Fabaceae</taxon>
        <taxon>Papilionoideae</taxon>
        <taxon>50 kb inversion clade</taxon>
        <taxon>NPAAA clade</taxon>
        <taxon>indigoferoid/millettioid clade</taxon>
        <taxon>Phaseoleae</taxon>
        <taxon>Flemingia</taxon>
    </lineage>
</organism>
<name>A0ABD1M3B6_9FABA</name>
<dbReference type="SUPFAM" id="SSF46689">
    <property type="entry name" value="Homeodomain-like"/>
    <property type="match status" value="1"/>
</dbReference>
<accession>A0ABD1M3B6</accession>
<comment type="caution">
    <text evidence="3">The sequence shown here is derived from an EMBL/GenBank/DDBJ whole genome shotgun (WGS) entry which is preliminary data.</text>
</comment>
<dbReference type="EMBL" id="JBGMDY010000006">
    <property type="protein sequence ID" value="KAL2330211.1"/>
    <property type="molecule type" value="Genomic_DNA"/>
</dbReference>
<dbReference type="InterPro" id="IPR009057">
    <property type="entry name" value="Homeodomain-like_sf"/>
</dbReference>
<gene>
    <name evidence="3" type="ORF">Fmac_017792</name>
</gene>
<dbReference type="AlphaFoldDB" id="A0ABD1M3B6"/>
<dbReference type="CDD" id="cd11660">
    <property type="entry name" value="SANT_TRF"/>
    <property type="match status" value="1"/>
</dbReference>
<evidence type="ECO:0000259" key="2">
    <source>
        <dbReference type="PROSITE" id="PS50090"/>
    </source>
</evidence>
<keyword evidence="4" id="KW-1185">Reference proteome</keyword>
<proteinExistence type="predicted"/>
<dbReference type="InterPro" id="IPR001005">
    <property type="entry name" value="SANT/Myb"/>
</dbReference>
<dbReference type="Gene3D" id="1.10.10.60">
    <property type="entry name" value="Homeodomain-like"/>
    <property type="match status" value="1"/>
</dbReference>
<feature type="region of interest" description="Disordered" evidence="1">
    <location>
        <begin position="42"/>
        <end position="66"/>
    </location>
</feature>
<feature type="domain" description="Myb-like" evidence="2">
    <location>
        <begin position="654"/>
        <end position="702"/>
    </location>
</feature>
<dbReference type="PROSITE" id="PS50090">
    <property type="entry name" value="MYB_LIKE"/>
    <property type="match status" value="1"/>
</dbReference>
<protein>
    <recommendedName>
        <fullName evidence="2">Myb-like domain-containing protein</fullName>
    </recommendedName>
</protein>
<dbReference type="Proteomes" id="UP001603857">
    <property type="component" value="Unassembled WGS sequence"/>
</dbReference>
<reference evidence="3 4" key="1">
    <citation type="submission" date="2024-08" db="EMBL/GenBank/DDBJ databases">
        <title>Insights into the chromosomal genome structure of Flemingia macrophylla.</title>
        <authorList>
            <person name="Ding Y."/>
            <person name="Zhao Y."/>
            <person name="Bi W."/>
            <person name="Wu M."/>
            <person name="Zhao G."/>
            <person name="Gong Y."/>
            <person name="Li W."/>
            <person name="Zhang P."/>
        </authorList>
    </citation>
    <scope>NUCLEOTIDE SEQUENCE [LARGE SCALE GENOMIC DNA]</scope>
    <source>
        <strain evidence="3">DYQJB</strain>
        <tissue evidence="3">Leaf</tissue>
    </source>
</reference>